<dbReference type="EMBL" id="CAJVPS010022974">
    <property type="protein sequence ID" value="CAG8712289.1"/>
    <property type="molecule type" value="Genomic_DNA"/>
</dbReference>
<dbReference type="Gene3D" id="3.90.79.10">
    <property type="entry name" value="Nucleoside Triphosphate Pyrophosphohydrolase"/>
    <property type="match status" value="1"/>
</dbReference>
<organism evidence="2 3">
    <name type="scientific">Ambispora leptoticha</name>
    <dbReference type="NCBI Taxonomy" id="144679"/>
    <lineage>
        <taxon>Eukaryota</taxon>
        <taxon>Fungi</taxon>
        <taxon>Fungi incertae sedis</taxon>
        <taxon>Mucoromycota</taxon>
        <taxon>Glomeromycotina</taxon>
        <taxon>Glomeromycetes</taxon>
        <taxon>Archaeosporales</taxon>
        <taxon>Ambisporaceae</taxon>
        <taxon>Ambispora</taxon>
    </lineage>
</organism>
<dbReference type="Proteomes" id="UP000789508">
    <property type="component" value="Unassembled WGS sequence"/>
</dbReference>
<evidence type="ECO:0000313" key="2">
    <source>
        <dbReference type="EMBL" id="CAG8712289.1"/>
    </source>
</evidence>
<evidence type="ECO:0000313" key="3">
    <source>
        <dbReference type="Proteomes" id="UP000789508"/>
    </source>
</evidence>
<comment type="caution">
    <text evidence="2">The sequence shown here is derived from an EMBL/GenBank/DDBJ whole genome shotgun (WGS) entry which is preliminary data.</text>
</comment>
<proteinExistence type="predicted"/>
<accession>A0A9N9HYE0</accession>
<dbReference type="PROSITE" id="PS51462">
    <property type="entry name" value="NUDIX"/>
    <property type="match status" value="1"/>
</dbReference>
<gene>
    <name evidence="2" type="ORF">ALEPTO_LOCUS11951</name>
</gene>
<protein>
    <submittedName>
        <fullName evidence="2">2541_t:CDS:1</fullName>
    </submittedName>
</protein>
<keyword evidence="3" id="KW-1185">Reference proteome</keyword>
<feature type="domain" description="Nudix hydrolase" evidence="1">
    <location>
        <begin position="179"/>
        <end position="272"/>
    </location>
</feature>
<dbReference type="InterPro" id="IPR000086">
    <property type="entry name" value="NUDIX_hydrolase_dom"/>
</dbReference>
<dbReference type="OrthoDB" id="2489588at2759"/>
<dbReference type="CDD" id="cd02883">
    <property type="entry name" value="NUDIX_Hydrolase"/>
    <property type="match status" value="1"/>
</dbReference>
<name>A0A9N9HYE0_9GLOM</name>
<dbReference type="AlphaFoldDB" id="A0A9N9HYE0"/>
<sequence length="272" mass="31817">MTSTSQNLTTITLSEQEEENLSSTFLQELIEIGNKSIVIYRKIPRPYNPIYNKQVLNRVTNPPDTETVQNIRHRYNQLQQIIKTIKLIEIPLLEEEGLTLQNAYKNSKYLNILKFQKELSELEIIQKGPDQYLYNRRYLLDNIDKKIEAEILYIPITGRDTTISQPLKMEKHQNIIQPGRTIKFAQIAIFDWNAQGIPVVYLSQRINPNKEYYSWYNLPGGKQNNPDEKFEEIIIRETLEETGIILYQEKLLEVGYNCYPPGHPQGWGDKAT</sequence>
<feature type="non-terminal residue" evidence="2">
    <location>
        <position position="1"/>
    </location>
</feature>
<dbReference type="InterPro" id="IPR015797">
    <property type="entry name" value="NUDIX_hydrolase-like_dom_sf"/>
</dbReference>
<evidence type="ECO:0000259" key="1">
    <source>
        <dbReference type="PROSITE" id="PS51462"/>
    </source>
</evidence>
<reference evidence="2" key="1">
    <citation type="submission" date="2021-06" db="EMBL/GenBank/DDBJ databases">
        <authorList>
            <person name="Kallberg Y."/>
            <person name="Tangrot J."/>
            <person name="Rosling A."/>
        </authorList>
    </citation>
    <scope>NUCLEOTIDE SEQUENCE</scope>
    <source>
        <strain evidence="2">FL130A</strain>
    </source>
</reference>
<dbReference type="SUPFAM" id="SSF55811">
    <property type="entry name" value="Nudix"/>
    <property type="match status" value="1"/>
</dbReference>